<gene>
    <name evidence="1" type="ORF">Q5H92_10745</name>
</gene>
<sequence>MEAELQSFPFGQKGIIISGEHPGWSVEIIDDTAGETGGYFIYILDPDPESKDFMGFDWWFEHAANIPGFIEDMDWQIEWSTAS</sequence>
<dbReference type="Proteomes" id="UP001167796">
    <property type="component" value="Unassembled WGS sequence"/>
</dbReference>
<comment type="caution">
    <text evidence="1">The sequence shown here is derived from an EMBL/GenBank/DDBJ whole genome shotgun (WGS) entry which is preliminary data.</text>
</comment>
<dbReference type="RefSeq" id="WP_305011521.1">
    <property type="nucleotide sequence ID" value="NZ_JAUQSX010000005.1"/>
</dbReference>
<proteinExistence type="predicted"/>
<evidence type="ECO:0000313" key="1">
    <source>
        <dbReference type="EMBL" id="MDO7846836.1"/>
    </source>
</evidence>
<dbReference type="EMBL" id="JAUQSX010000005">
    <property type="protein sequence ID" value="MDO7846836.1"/>
    <property type="molecule type" value="Genomic_DNA"/>
</dbReference>
<protein>
    <submittedName>
        <fullName evidence="1">Uncharacterized protein</fullName>
    </submittedName>
</protein>
<reference evidence="1" key="1">
    <citation type="submission" date="2023-07" db="EMBL/GenBank/DDBJ databases">
        <authorList>
            <person name="Kim M.K."/>
        </authorList>
    </citation>
    <scope>NUCLEOTIDE SEQUENCE</scope>
    <source>
        <strain evidence="1">M29</strain>
    </source>
</reference>
<organism evidence="1 2">
    <name type="scientific">Hymenobacter mellowenesis</name>
    <dbReference type="NCBI Taxonomy" id="3063995"/>
    <lineage>
        <taxon>Bacteria</taxon>
        <taxon>Pseudomonadati</taxon>
        <taxon>Bacteroidota</taxon>
        <taxon>Cytophagia</taxon>
        <taxon>Cytophagales</taxon>
        <taxon>Hymenobacteraceae</taxon>
        <taxon>Hymenobacter</taxon>
    </lineage>
</organism>
<evidence type="ECO:0000313" key="2">
    <source>
        <dbReference type="Proteomes" id="UP001167796"/>
    </source>
</evidence>
<name>A0ABT9AAH1_9BACT</name>
<keyword evidence="2" id="KW-1185">Reference proteome</keyword>
<accession>A0ABT9AAH1</accession>